<evidence type="ECO:0000313" key="2">
    <source>
        <dbReference type="EMBL" id="TEB39062.1"/>
    </source>
</evidence>
<gene>
    <name evidence="2" type="ORF">FA13DRAFT_1785323</name>
</gene>
<dbReference type="Proteomes" id="UP000298030">
    <property type="component" value="Unassembled WGS sequence"/>
</dbReference>
<accession>A0A4Y7TZT4</accession>
<dbReference type="AlphaFoldDB" id="A0A4Y7TZT4"/>
<name>A0A4Y7TZT4_COPMI</name>
<feature type="region of interest" description="Disordered" evidence="1">
    <location>
        <begin position="65"/>
        <end position="151"/>
    </location>
</feature>
<feature type="compositionally biased region" description="Low complexity" evidence="1">
    <location>
        <begin position="103"/>
        <end position="120"/>
    </location>
</feature>
<evidence type="ECO:0000313" key="3">
    <source>
        <dbReference type="Proteomes" id="UP000298030"/>
    </source>
</evidence>
<sequence length="400" mass="43271">MGYVGGDLSAISLFPTVIHGIIWLACGGNKGLKEAGLQKWTAITVKERNALGQIARSPRVMAREPVIISDDDDDDESGDKMVVDSKPAVKGKAKHNSIPPSPSSDAAPPAPSPGSVSTAATPCAVTRGGTPGPSTPARSKRGHTDISVPCRSVAATTTLRAATTTTHTPSGFPPAHPRLISSSHPLISPKILAAILASAPYAVKFIPQKGGTLKLEVILMSDSDAVEEYQYADPFVGSSLSYATQLYLISHGWFTTDMISTIEAAIKLQATHRKFVKLLAEAGMPVIQADFLFHFINGGSWLNATRLSLLIRISLSHVLNSDRYINLLSLPLPACIYSQWFFSVQPPSIVANQTKAEAEILKVRNRETRELINRLLEEEQAKIWDRTDELHQEHGLHTHQ</sequence>
<evidence type="ECO:0000256" key="1">
    <source>
        <dbReference type="SAM" id="MobiDB-lite"/>
    </source>
</evidence>
<reference evidence="2 3" key="1">
    <citation type="journal article" date="2019" name="Nat. Ecol. Evol.">
        <title>Megaphylogeny resolves global patterns of mushroom evolution.</title>
        <authorList>
            <person name="Varga T."/>
            <person name="Krizsan K."/>
            <person name="Foldi C."/>
            <person name="Dima B."/>
            <person name="Sanchez-Garcia M."/>
            <person name="Sanchez-Ramirez S."/>
            <person name="Szollosi G.J."/>
            <person name="Szarkandi J.G."/>
            <person name="Papp V."/>
            <person name="Albert L."/>
            <person name="Andreopoulos W."/>
            <person name="Angelini C."/>
            <person name="Antonin V."/>
            <person name="Barry K.W."/>
            <person name="Bougher N.L."/>
            <person name="Buchanan P."/>
            <person name="Buyck B."/>
            <person name="Bense V."/>
            <person name="Catcheside P."/>
            <person name="Chovatia M."/>
            <person name="Cooper J."/>
            <person name="Damon W."/>
            <person name="Desjardin D."/>
            <person name="Finy P."/>
            <person name="Geml J."/>
            <person name="Haridas S."/>
            <person name="Hughes K."/>
            <person name="Justo A."/>
            <person name="Karasinski D."/>
            <person name="Kautmanova I."/>
            <person name="Kiss B."/>
            <person name="Kocsube S."/>
            <person name="Kotiranta H."/>
            <person name="LaButti K.M."/>
            <person name="Lechner B.E."/>
            <person name="Liimatainen K."/>
            <person name="Lipzen A."/>
            <person name="Lukacs Z."/>
            <person name="Mihaltcheva S."/>
            <person name="Morgado L.N."/>
            <person name="Niskanen T."/>
            <person name="Noordeloos M.E."/>
            <person name="Ohm R.A."/>
            <person name="Ortiz-Santana B."/>
            <person name="Ovrebo C."/>
            <person name="Racz N."/>
            <person name="Riley R."/>
            <person name="Savchenko A."/>
            <person name="Shiryaev A."/>
            <person name="Soop K."/>
            <person name="Spirin V."/>
            <person name="Szebenyi C."/>
            <person name="Tomsovsky M."/>
            <person name="Tulloss R.E."/>
            <person name="Uehling J."/>
            <person name="Grigoriev I.V."/>
            <person name="Vagvolgyi C."/>
            <person name="Papp T."/>
            <person name="Martin F.M."/>
            <person name="Miettinen O."/>
            <person name="Hibbett D.S."/>
            <person name="Nagy L.G."/>
        </authorList>
    </citation>
    <scope>NUCLEOTIDE SEQUENCE [LARGE SCALE GENOMIC DNA]</scope>
    <source>
        <strain evidence="2 3">FP101781</strain>
    </source>
</reference>
<dbReference type="EMBL" id="QPFP01000002">
    <property type="protein sequence ID" value="TEB39062.1"/>
    <property type="molecule type" value="Genomic_DNA"/>
</dbReference>
<comment type="caution">
    <text evidence="2">The sequence shown here is derived from an EMBL/GenBank/DDBJ whole genome shotgun (WGS) entry which is preliminary data.</text>
</comment>
<protein>
    <submittedName>
        <fullName evidence="2">Uncharacterized protein</fullName>
    </submittedName>
</protein>
<organism evidence="2 3">
    <name type="scientific">Coprinellus micaceus</name>
    <name type="common">Glistening ink-cap mushroom</name>
    <name type="synonym">Coprinus micaceus</name>
    <dbReference type="NCBI Taxonomy" id="71717"/>
    <lineage>
        <taxon>Eukaryota</taxon>
        <taxon>Fungi</taxon>
        <taxon>Dikarya</taxon>
        <taxon>Basidiomycota</taxon>
        <taxon>Agaricomycotina</taxon>
        <taxon>Agaricomycetes</taxon>
        <taxon>Agaricomycetidae</taxon>
        <taxon>Agaricales</taxon>
        <taxon>Agaricineae</taxon>
        <taxon>Psathyrellaceae</taxon>
        <taxon>Coprinellus</taxon>
    </lineage>
</organism>
<keyword evidence="3" id="KW-1185">Reference proteome</keyword>
<proteinExistence type="predicted"/>